<name>A0AAN7PNP4_9COLE</name>
<dbReference type="Proteomes" id="UP001353858">
    <property type="component" value="Unassembled WGS sequence"/>
</dbReference>
<protein>
    <submittedName>
        <fullName evidence="1">Uncharacterized protein</fullName>
    </submittedName>
</protein>
<evidence type="ECO:0000313" key="2">
    <source>
        <dbReference type="Proteomes" id="UP001353858"/>
    </source>
</evidence>
<accession>A0AAN7PNP4</accession>
<proteinExistence type="predicted"/>
<keyword evidence="2" id="KW-1185">Reference proteome</keyword>
<comment type="caution">
    <text evidence="1">The sequence shown here is derived from an EMBL/GenBank/DDBJ whole genome shotgun (WGS) entry which is preliminary data.</text>
</comment>
<sequence length="101" mass="11197">MGADLTIVNNGNNNLGLAITTCQFLQTVGGKDIQDTTRRVLSRIMSKKLAMLYNWSVAVRKNPFSKNATQQEIESVVKVWLRNASDRDGGRSRKKNATITA</sequence>
<reference evidence="2" key="1">
    <citation type="submission" date="2023-01" db="EMBL/GenBank/DDBJ databases">
        <title>Key to firefly adult light organ development and bioluminescence: homeobox transcription factors regulate luciferase expression and transportation to peroxisome.</title>
        <authorList>
            <person name="Fu X."/>
        </authorList>
    </citation>
    <scope>NUCLEOTIDE SEQUENCE [LARGE SCALE GENOMIC DNA]</scope>
</reference>
<gene>
    <name evidence="1" type="ORF">RN001_003442</name>
</gene>
<evidence type="ECO:0000313" key="1">
    <source>
        <dbReference type="EMBL" id="KAK4887171.1"/>
    </source>
</evidence>
<dbReference type="EMBL" id="JARPUR010000001">
    <property type="protein sequence ID" value="KAK4887171.1"/>
    <property type="molecule type" value="Genomic_DNA"/>
</dbReference>
<dbReference type="AlphaFoldDB" id="A0AAN7PNP4"/>
<organism evidence="1 2">
    <name type="scientific">Aquatica leii</name>
    <dbReference type="NCBI Taxonomy" id="1421715"/>
    <lineage>
        <taxon>Eukaryota</taxon>
        <taxon>Metazoa</taxon>
        <taxon>Ecdysozoa</taxon>
        <taxon>Arthropoda</taxon>
        <taxon>Hexapoda</taxon>
        <taxon>Insecta</taxon>
        <taxon>Pterygota</taxon>
        <taxon>Neoptera</taxon>
        <taxon>Endopterygota</taxon>
        <taxon>Coleoptera</taxon>
        <taxon>Polyphaga</taxon>
        <taxon>Elateriformia</taxon>
        <taxon>Elateroidea</taxon>
        <taxon>Lampyridae</taxon>
        <taxon>Luciolinae</taxon>
        <taxon>Aquatica</taxon>
    </lineage>
</organism>